<dbReference type="EMBL" id="JBHSMA010000005">
    <property type="protein sequence ID" value="MFC5410953.1"/>
    <property type="molecule type" value="Genomic_DNA"/>
</dbReference>
<name>A0ABW0IBZ7_9BACT</name>
<dbReference type="GO" id="GO:0008448">
    <property type="term" value="F:N-acetylglucosamine-6-phosphate deacetylase activity"/>
    <property type="evidence" value="ECO:0007669"/>
    <property type="project" value="UniProtKB-EC"/>
</dbReference>
<evidence type="ECO:0000256" key="3">
    <source>
        <dbReference type="ARBA" id="ARBA00022801"/>
    </source>
</evidence>
<dbReference type="InterPro" id="IPR003764">
    <property type="entry name" value="GlcNAc_6-P_deAcase"/>
</dbReference>
<evidence type="ECO:0000256" key="5">
    <source>
        <dbReference type="PIRNR" id="PIRNR038994"/>
    </source>
</evidence>
<dbReference type="Pfam" id="PF01979">
    <property type="entry name" value="Amidohydro_1"/>
    <property type="match status" value="1"/>
</dbReference>
<dbReference type="InterPro" id="IPR006680">
    <property type="entry name" value="Amidohydro-rel"/>
</dbReference>
<evidence type="ECO:0000256" key="2">
    <source>
        <dbReference type="ARBA" id="ARBA00022723"/>
    </source>
</evidence>
<dbReference type="RefSeq" id="WP_379847239.1">
    <property type="nucleotide sequence ID" value="NZ_JBHSMA010000005.1"/>
</dbReference>
<dbReference type="Pfam" id="PF22643">
    <property type="entry name" value="NagA_N"/>
    <property type="match status" value="1"/>
</dbReference>
<sequence length="384" mass="41629">MQDFALTNATVFTGTEVLPGASVRIANGLIQEVTNGVVNKPEAIDVQGQWLLPGLVDLQVYGGSDAFLNESPTVQTVDHLYQTHLKNGTTSLLPTLYSTSPDVILTAIEAVREARQTHPNGVLGLHVEGPYINPEKRGVHSLASLRQPVEAELDELLNKGHGIIRLLTIAPEIFLPEHLASLLERSAKAHIRLSVGHSNATYHQATSAFEQGITLATHLYNAMRPFESREPGVVGAVFDHPAVCASIVADGFHCDWATVRIARKLLGERLFLISDAILANPSKLTHAFEDFTLYYNEGRFTNHEGKLAGSSITLLDAVRNCIRHVGLSPAEAFRMASTVPAEIIGAGDTLGKIQPGFIANLVVLTETLTVSHVITNGRFQHLEQ</sequence>
<protein>
    <submittedName>
        <fullName evidence="7">N-acetylglucosamine-6-phosphate deacetylase</fullName>
        <ecNumber evidence="7">3.5.1.25</ecNumber>
    </submittedName>
</protein>
<dbReference type="SUPFAM" id="SSF51556">
    <property type="entry name" value="Metallo-dependent hydrolases"/>
    <property type="match status" value="1"/>
</dbReference>
<dbReference type="Gene3D" id="3.20.20.140">
    <property type="entry name" value="Metal-dependent hydrolases"/>
    <property type="match status" value="1"/>
</dbReference>
<comment type="caution">
    <text evidence="7">The sequence shown here is derived from an EMBL/GenBank/DDBJ whole genome shotgun (WGS) entry which is preliminary data.</text>
</comment>
<dbReference type="NCBIfam" id="TIGR00221">
    <property type="entry name" value="nagA"/>
    <property type="match status" value="1"/>
</dbReference>
<comment type="similarity">
    <text evidence="1 5">Belongs to the metallo-dependent hydrolases superfamily. NagA family.</text>
</comment>
<dbReference type="EC" id="3.5.1.25" evidence="7"/>
<accession>A0ABW0IBZ7</accession>
<evidence type="ECO:0000256" key="1">
    <source>
        <dbReference type="ARBA" id="ARBA00010716"/>
    </source>
</evidence>
<dbReference type="Proteomes" id="UP001596106">
    <property type="component" value="Unassembled WGS sequence"/>
</dbReference>
<keyword evidence="2" id="KW-0479">Metal-binding</keyword>
<evidence type="ECO:0000313" key="8">
    <source>
        <dbReference type="Proteomes" id="UP001596106"/>
    </source>
</evidence>
<keyword evidence="8" id="KW-1185">Reference proteome</keyword>
<dbReference type="PANTHER" id="PTHR11113">
    <property type="entry name" value="N-ACETYLGLUCOSAMINE-6-PHOSPHATE DEACETYLASE"/>
    <property type="match status" value="1"/>
</dbReference>
<evidence type="ECO:0000259" key="6">
    <source>
        <dbReference type="Pfam" id="PF01979"/>
    </source>
</evidence>
<gene>
    <name evidence="7" type="primary">nagA</name>
    <name evidence="7" type="ORF">ACFPMF_16660</name>
</gene>
<evidence type="ECO:0000313" key="7">
    <source>
        <dbReference type="EMBL" id="MFC5410953.1"/>
    </source>
</evidence>
<dbReference type="InterPro" id="IPR032466">
    <property type="entry name" value="Metal_Hydrolase"/>
</dbReference>
<proteinExistence type="inferred from homology"/>
<dbReference type="PANTHER" id="PTHR11113:SF14">
    <property type="entry name" value="N-ACETYLGLUCOSAMINE-6-PHOSPHATE DEACETYLASE"/>
    <property type="match status" value="1"/>
</dbReference>
<keyword evidence="3 5" id="KW-0378">Hydrolase</keyword>
<dbReference type="InterPro" id="IPR011059">
    <property type="entry name" value="Metal-dep_hydrolase_composite"/>
</dbReference>
<reference evidence="8" key="1">
    <citation type="journal article" date="2019" name="Int. J. Syst. Evol. Microbiol.">
        <title>The Global Catalogue of Microorganisms (GCM) 10K type strain sequencing project: providing services to taxonomists for standard genome sequencing and annotation.</title>
        <authorList>
            <consortium name="The Broad Institute Genomics Platform"/>
            <consortium name="The Broad Institute Genome Sequencing Center for Infectious Disease"/>
            <person name="Wu L."/>
            <person name="Ma J."/>
        </authorList>
    </citation>
    <scope>NUCLEOTIDE SEQUENCE [LARGE SCALE GENOMIC DNA]</scope>
    <source>
        <strain evidence="8">CCUG 55250</strain>
    </source>
</reference>
<dbReference type="PIRSF" id="PIRSF038994">
    <property type="entry name" value="NagA"/>
    <property type="match status" value="1"/>
</dbReference>
<evidence type="ECO:0000256" key="4">
    <source>
        <dbReference type="ARBA" id="ARBA00023277"/>
    </source>
</evidence>
<keyword evidence="4 5" id="KW-0119">Carbohydrate metabolism</keyword>
<dbReference type="SUPFAM" id="SSF51338">
    <property type="entry name" value="Composite domain of metallo-dependent hydrolases"/>
    <property type="match status" value="1"/>
</dbReference>
<dbReference type="Gene3D" id="2.30.40.10">
    <property type="entry name" value="Urease, subunit C, domain 1"/>
    <property type="match status" value="1"/>
</dbReference>
<organism evidence="7 8">
    <name type="scientific">Larkinella bovis</name>
    <dbReference type="NCBI Taxonomy" id="683041"/>
    <lineage>
        <taxon>Bacteria</taxon>
        <taxon>Pseudomonadati</taxon>
        <taxon>Bacteroidota</taxon>
        <taxon>Cytophagia</taxon>
        <taxon>Cytophagales</taxon>
        <taxon>Spirosomataceae</taxon>
        <taxon>Larkinella</taxon>
    </lineage>
</organism>
<feature type="domain" description="Amidohydrolase-related" evidence="6">
    <location>
        <begin position="51"/>
        <end position="378"/>
    </location>
</feature>